<proteinExistence type="inferred from homology"/>
<protein>
    <recommendedName>
        <fullName evidence="4">CENP-V/GFA domain-containing protein</fullName>
    </recommendedName>
</protein>
<dbReference type="Proteomes" id="UP000244912">
    <property type="component" value="Unassembled WGS sequence"/>
</dbReference>
<evidence type="ECO:0000256" key="2">
    <source>
        <dbReference type="ARBA" id="ARBA00022723"/>
    </source>
</evidence>
<accession>A0A2R8BX18</accession>
<dbReference type="AlphaFoldDB" id="A0A2R8BX18"/>
<evidence type="ECO:0000256" key="3">
    <source>
        <dbReference type="ARBA" id="ARBA00022833"/>
    </source>
</evidence>
<dbReference type="PROSITE" id="PS51891">
    <property type="entry name" value="CENP_V_GFA"/>
    <property type="match status" value="1"/>
</dbReference>
<dbReference type="Gene3D" id="3.90.1590.10">
    <property type="entry name" value="glutathione-dependent formaldehyde- activating enzyme (gfa)"/>
    <property type="match status" value="1"/>
</dbReference>
<evidence type="ECO:0000259" key="4">
    <source>
        <dbReference type="PROSITE" id="PS51891"/>
    </source>
</evidence>
<gene>
    <name evidence="5" type="ORF">PAA8504_02533</name>
</gene>
<keyword evidence="3" id="KW-0862">Zinc</keyword>
<evidence type="ECO:0000256" key="1">
    <source>
        <dbReference type="ARBA" id="ARBA00005495"/>
    </source>
</evidence>
<evidence type="ECO:0000313" key="6">
    <source>
        <dbReference type="Proteomes" id="UP000244912"/>
    </source>
</evidence>
<keyword evidence="6" id="KW-1185">Reference proteome</keyword>
<dbReference type="GO" id="GO:0046872">
    <property type="term" value="F:metal ion binding"/>
    <property type="evidence" value="ECO:0007669"/>
    <property type="project" value="UniProtKB-KW"/>
</dbReference>
<comment type="similarity">
    <text evidence="1">Belongs to the Gfa family.</text>
</comment>
<keyword evidence="2" id="KW-0479">Metal-binding</keyword>
<dbReference type="GO" id="GO:0016846">
    <property type="term" value="F:carbon-sulfur lyase activity"/>
    <property type="evidence" value="ECO:0007669"/>
    <property type="project" value="InterPro"/>
</dbReference>
<dbReference type="SUPFAM" id="SSF51316">
    <property type="entry name" value="Mss4-like"/>
    <property type="match status" value="1"/>
</dbReference>
<organism evidence="5 6">
    <name type="scientific">Palleronia abyssalis</name>
    <dbReference type="NCBI Taxonomy" id="1501240"/>
    <lineage>
        <taxon>Bacteria</taxon>
        <taxon>Pseudomonadati</taxon>
        <taxon>Pseudomonadota</taxon>
        <taxon>Alphaproteobacteria</taxon>
        <taxon>Rhodobacterales</taxon>
        <taxon>Roseobacteraceae</taxon>
        <taxon>Palleronia</taxon>
    </lineage>
</organism>
<sequence length="156" mass="16461">MAAEGTGTGETVGGCVCGAVEILVPRLGHEISACFCDVCRVWGGGVQMGLDAPAETVEVTGPVKTWPTAIAERAWCDICGTHLWFRYTAGRDAGYLELTPGLFPDAGGGHLARVNYADRAPEGYDMTGPGEIARVPAAQYEAENPHLQSEVRHDGT</sequence>
<evidence type="ECO:0000313" key="5">
    <source>
        <dbReference type="EMBL" id="SPJ24695.1"/>
    </source>
</evidence>
<name>A0A2R8BX18_9RHOB</name>
<reference evidence="5 6" key="1">
    <citation type="submission" date="2018-03" db="EMBL/GenBank/DDBJ databases">
        <authorList>
            <person name="Keele B.F."/>
        </authorList>
    </citation>
    <scope>NUCLEOTIDE SEQUENCE [LARGE SCALE GENOMIC DNA]</scope>
    <source>
        <strain evidence="5 6">CECT 8504</strain>
    </source>
</reference>
<dbReference type="Pfam" id="PF04828">
    <property type="entry name" value="GFA"/>
    <property type="match status" value="1"/>
</dbReference>
<dbReference type="InterPro" id="IPR011057">
    <property type="entry name" value="Mss4-like_sf"/>
</dbReference>
<dbReference type="RefSeq" id="WP_181375789.1">
    <property type="nucleotide sequence ID" value="NZ_ONZF01000005.1"/>
</dbReference>
<feature type="domain" description="CENP-V/GFA" evidence="4">
    <location>
        <begin position="11"/>
        <end position="125"/>
    </location>
</feature>
<dbReference type="InterPro" id="IPR006913">
    <property type="entry name" value="CENP-V/GFA"/>
</dbReference>
<dbReference type="EMBL" id="ONZF01000005">
    <property type="protein sequence ID" value="SPJ24695.1"/>
    <property type="molecule type" value="Genomic_DNA"/>
</dbReference>